<accession>A0A641ALZ3</accession>
<organism evidence="1 2">
    <name type="scientific">Aeromicrobium fastidiosum</name>
    <dbReference type="NCBI Taxonomy" id="52699"/>
    <lineage>
        <taxon>Bacteria</taxon>
        <taxon>Bacillati</taxon>
        <taxon>Actinomycetota</taxon>
        <taxon>Actinomycetes</taxon>
        <taxon>Propionibacteriales</taxon>
        <taxon>Nocardioidaceae</taxon>
        <taxon>Aeromicrobium</taxon>
    </lineage>
</organism>
<protein>
    <submittedName>
        <fullName evidence="1">Uncharacterized protein</fullName>
    </submittedName>
</protein>
<dbReference type="AlphaFoldDB" id="A0A641ALZ3"/>
<sequence length="97" mass="10947">MAADLTYDPDRLSTLASQMATITDNLKDDRDLKGYDEDDVAHHKVAQAIDDFVNDWDDKRNKLTEKVESLAQMADKSATEFDKVDRDLAAALKEKSK</sequence>
<evidence type="ECO:0000313" key="1">
    <source>
        <dbReference type="EMBL" id="KAA1378300.1"/>
    </source>
</evidence>
<comment type="caution">
    <text evidence="1">The sequence shown here is derived from an EMBL/GenBank/DDBJ whole genome shotgun (WGS) entry which is preliminary data.</text>
</comment>
<dbReference type="GO" id="GO:0009306">
    <property type="term" value="P:protein secretion"/>
    <property type="evidence" value="ECO:0007669"/>
    <property type="project" value="InterPro"/>
</dbReference>
<dbReference type="OrthoDB" id="3790940at2"/>
<dbReference type="Pfam" id="PF10824">
    <property type="entry name" value="T7SS_ESX_EspC"/>
    <property type="match status" value="1"/>
</dbReference>
<reference evidence="1" key="1">
    <citation type="submission" date="2019-09" db="EMBL/GenBank/DDBJ databases">
        <authorList>
            <person name="Li J."/>
        </authorList>
    </citation>
    <scope>NUCLEOTIDE SEQUENCE [LARGE SCALE GENOMIC DNA]</scope>
    <source>
        <strain evidence="1">NRBC 14897</strain>
    </source>
</reference>
<dbReference type="RefSeq" id="WP_129182936.1">
    <property type="nucleotide sequence ID" value="NZ_JAGIOG010000001.1"/>
</dbReference>
<dbReference type="InterPro" id="IPR022536">
    <property type="entry name" value="EspC"/>
</dbReference>
<dbReference type="EMBL" id="SDPP02000002">
    <property type="protein sequence ID" value="KAA1378300.1"/>
    <property type="molecule type" value="Genomic_DNA"/>
</dbReference>
<evidence type="ECO:0000313" key="2">
    <source>
        <dbReference type="Proteomes" id="UP001515100"/>
    </source>
</evidence>
<dbReference type="Proteomes" id="UP001515100">
    <property type="component" value="Unassembled WGS sequence"/>
</dbReference>
<keyword evidence="2" id="KW-1185">Reference proteome</keyword>
<name>A0A641ALZ3_9ACTN</name>
<gene>
    <name evidence="1" type="ORF">ESP62_007955</name>
</gene>
<proteinExistence type="predicted"/>